<evidence type="ECO:0000313" key="1">
    <source>
        <dbReference type="EMBL" id="CAG7653350.1"/>
    </source>
</evidence>
<name>A0A9W4H5X4_9ACTN</name>
<gene>
    <name evidence="1" type="ORF">SBRY_60116</name>
</gene>
<comment type="caution">
    <text evidence="1">The sequence shown here is derived from an EMBL/GenBank/DDBJ whole genome shotgun (WGS) entry which is preliminary data.</text>
</comment>
<keyword evidence="2" id="KW-1185">Reference proteome</keyword>
<evidence type="ECO:0000313" key="2">
    <source>
        <dbReference type="Proteomes" id="UP001153328"/>
    </source>
</evidence>
<dbReference type="EMBL" id="CAJVAX010000020">
    <property type="protein sequence ID" value="CAG7653350.1"/>
    <property type="molecule type" value="Genomic_DNA"/>
</dbReference>
<dbReference type="RefSeq" id="WP_205047534.1">
    <property type="nucleotide sequence ID" value="NZ_CAJVAX010000020.1"/>
</dbReference>
<organism evidence="1 2">
    <name type="scientific">Actinacidiphila bryophytorum</name>
    <dbReference type="NCBI Taxonomy" id="1436133"/>
    <lineage>
        <taxon>Bacteria</taxon>
        <taxon>Bacillati</taxon>
        <taxon>Actinomycetota</taxon>
        <taxon>Actinomycetes</taxon>
        <taxon>Kitasatosporales</taxon>
        <taxon>Streptomycetaceae</taxon>
        <taxon>Actinacidiphila</taxon>
    </lineage>
</organism>
<accession>A0A9W4H5X4</accession>
<reference evidence="1" key="1">
    <citation type="submission" date="2021-06" db="EMBL/GenBank/DDBJ databases">
        <authorList>
            <person name="Arsene-Ploetze F."/>
        </authorList>
    </citation>
    <scope>NUCLEOTIDE SEQUENCE</scope>
    <source>
        <strain evidence="1">SBRY1</strain>
    </source>
</reference>
<proteinExistence type="predicted"/>
<dbReference type="Proteomes" id="UP001153328">
    <property type="component" value="Unassembled WGS sequence"/>
</dbReference>
<dbReference type="AlphaFoldDB" id="A0A9W4H5X4"/>
<sequence length="78" mass="8421">MPRGAFRRCPREALRAVVPALAETALAHLAYVLASGGGVLGYLPGYQHEEGYELGGVCRFAQLLLVLPTMRRSLSQPP</sequence>
<protein>
    <submittedName>
        <fullName evidence="1">Uncharacterized protein</fullName>
    </submittedName>
</protein>